<dbReference type="AlphaFoldDB" id="A0A4Q1CF57"/>
<dbReference type="Proteomes" id="UP000290204">
    <property type="component" value="Unassembled WGS sequence"/>
</dbReference>
<keyword evidence="1" id="KW-0732">Signal</keyword>
<feature type="signal peptide" evidence="1">
    <location>
        <begin position="1"/>
        <end position="20"/>
    </location>
</feature>
<comment type="caution">
    <text evidence="2">The sequence shown here is derived from an EMBL/GenBank/DDBJ whole genome shotgun (WGS) entry which is preliminary data.</text>
</comment>
<evidence type="ECO:0008006" key="4">
    <source>
        <dbReference type="Google" id="ProtNLM"/>
    </source>
</evidence>
<reference evidence="2 3" key="1">
    <citation type="submission" date="2019-01" db="EMBL/GenBank/DDBJ databases">
        <title>Lacibacter sp. strain TTM-7.</title>
        <authorList>
            <person name="Chen W.-M."/>
        </authorList>
    </citation>
    <scope>NUCLEOTIDE SEQUENCE [LARGE SCALE GENOMIC DNA]</scope>
    <source>
        <strain evidence="2 3">TTM-7</strain>
    </source>
</reference>
<sequence>MKNILLLAVLFSFISCSAKKQSLFYAFTDGFMDWYELKLFHDSSFDLHIPSVDYSGFYRIDGDSIFLSYKEKQTGDIPQAYLINTKKQKIDELILFEGTYIIRQDNNRWIQIVNNNLPNDKKKPQ</sequence>
<evidence type="ECO:0000313" key="3">
    <source>
        <dbReference type="Proteomes" id="UP000290204"/>
    </source>
</evidence>
<gene>
    <name evidence="2" type="ORF">ESA94_18045</name>
</gene>
<keyword evidence="3" id="KW-1185">Reference proteome</keyword>
<accession>A0A4Q1CF57</accession>
<feature type="chain" id="PRO_5020821568" description="Lipoprotein" evidence="1">
    <location>
        <begin position="21"/>
        <end position="125"/>
    </location>
</feature>
<protein>
    <recommendedName>
        <fullName evidence="4">Lipoprotein</fullName>
    </recommendedName>
</protein>
<dbReference type="OrthoDB" id="1436875at2"/>
<evidence type="ECO:0000313" key="2">
    <source>
        <dbReference type="EMBL" id="RXK58534.1"/>
    </source>
</evidence>
<organism evidence="2 3">
    <name type="scientific">Lacibacter luteus</name>
    <dbReference type="NCBI Taxonomy" id="2508719"/>
    <lineage>
        <taxon>Bacteria</taxon>
        <taxon>Pseudomonadati</taxon>
        <taxon>Bacteroidota</taxon>
        <taxon>Chitinophagia</taxon>
        <taxon>Chitinophagales</taxon>
        <taxon>Chitinophagaceae</taxon>
        <taxon>Lacibacter</taxon>
    </lineage>
</organism>
<dbReference type="RefSeq" id="WP_129132335.1">
    <property type="nucleotide sequence ID" value="NZ_SDHW01000006.1"/>
</dbReference>
<proteinExistence type="predicted"/>
<dbReference type="PROSITE" id="PS51257">
    <property type="entry name" value="PROKAR_LIPOPROTEIN"/>
    <property type="match status" value="1"/>
</dbReference>
<dbReference type="EMBL" id="SDHW01000006">
    <property type="protein sequence ID" value="RXK58534.1"/>
    <property type="molecule type" value="Genomic_DNA"/>
</dbReference>
<name>A0A4Q1CF57_9BACT</name>
<evidence type="ECO:0000256" key="1">
    <source>
        <dbReference type="SAM" id="SignalP"/>
    </source>
</evidence>